<dbReference type="EMBL" id="HBUF01045525">
    <property type="protein sequence ID" value="CAG6619462.1"/>
    <property type="molecule type" value="Transcribed_RNA"/>
</dbReference>
<feature type="transmembrane region" description="Helical" evidence="1">
    <location>
        <begin position="101"/>
        <end position="117"/>
    </location>
</feature>
<feature type="transmembrane region" description="Helical" evidence="1">
    <location>
        <begin position="42"/>
        <end position="66"/>
    </location>
</feature>
<keyword evidence="1" id="KW-0812">Transmembrane</keyword>
<keyword evidence="1" id="KW-0472">Membrane</keyword>
<feature type="transmembrane region" description="Helical" evidence="1">
    <location>
        <begin position="72"/>
        <end position="89"/>
    </location>
</feature>
<reference evidence="2" key="1">
    <citation type="submission" date="2021-05" db="EMBL/GenBank/DDBJ databases">
        <authorList>
            <person name="Alioto T."/>
            <person name="Alioto T."/>
            <person name="Gomez Garrido J."/>
        </authorList>
    </citation>
    <scope>NUCLEOTIDE SEQUENCE</scope>
</reference>
<dbReference type="AlphaFoldDB" id="A0A8D8PY27"/>
<accession>A0A8D8PY27</accession>
<feature type="transmembrane region" description="Helical" evidence="1">
    <location>
        <begin position="12"/>
        <end position="30"/>
    </location>
</feature>
<sequence length="118" mass="14027">MVLLNLSVIKTMVWTTIFVPVWWAQGNLINKFHGRFKCCTEIIFLFLLMTLVRTFCCIVIVFIFFVTIFKTIIVFTITAYHITIILIIVPDQYHIIRIKEFVQCFVKLHVVFLLLFLH</sequence>
<organism evidence="2">
    <name type="scientific">Cacopsylla melanoneura</name>
    <dbReference type="NCBI Taxonomy" id="428564"/>
    <lineage>
        <taxon>Eukaryota</taxon>
        <taxon>Metazoa</taxon>
        <taxon>Ecdysozoa</taxon>
        <taxon>Arthropoda</taxon>
        <taxon>Hexapoda</taxon>
        <taxon>Insecta</taxon>
        <taxon>Pterygota</taxon>
        <taxon>Neoptera</taxon>
        <taxon>Paraneoptera</taxon>
        <taxon>Hemiptera</taxon>
        <taxon>Sternorrhyncha</taxon>
        <taxon>Psylloidea</taxon>
        <taxon>Psyllidae</taxon>
        <taxon>Psyllinae</taxon>
        <taxon>Cacopsylla</taxon>
    </lineage>
</organism>
<proteinExistence type="predicted"/>
<evidence type="ECO:0000256" key="1">
    <source>
        <dbReference type="SAM" id="Phobius"/>
    </source>
</evidence>
<dbReference type="EMBL" id="HBUF01045524">
    <property type="protein sequence ID" value="CAG6619461.1"/>
    <property type="molecule type" value="Transcribed_RNA"/>
</dbReference>
<protein>
    <submittedName>
        <fullName evidence="2">Uncharacterized protein</fullName>
    </submittedName>
</protein>
<keyword evidence="1" id="KW-1133">Transmembrane helix</keyword>
<name>A0A8D8PY27_9HEMI</name>
<evidence type="ECO:0000313" key="2">
    <source>
        <dbReference type="EMBL" id="CAG6619462.1"/>
    </source>
</evidence>